<dbReference type="AlphaFoldDB" id="A0A9X1PPA6"/>
<sequence length="125" mass="14110">MKSKNMFPIALQLTLILLTSCSNNDNLNVRVKDSDTQYTFTAQYDRGKTIAVQQYVNAMLQPNRIFADHNEQVEKDIKLTDGAAFYLESSPGDLTIEFEKQKNSKAAYSKIRKLCQGIKEVVAGK</sequence>
<proteinExistence type="predicted"/>
<feature type="signal peptide" evidence="1">
    <location>
        <begin position="1"/>
        <end position="24"/>
    </location>
</feature>
<organism evidence="2 3">
    <name type="scientific">Dyadobacter chenwenxiniae</name>
    <dbReference type="NCBI Taxonomy" id="2906456"/>
    <lineage>
        <taxon>Bacteria</taxon>
        <taxon>Pseudomonadati</taxon>
        <taxon>Bacteroidota</taxon>
        <taxon>Cytophagia</taxon>
        <taxon>Cytophagales</taxon>
        <taxon>Spirosomataceae</taxon>
        <taxon>Dyadobacter</taxon>
    </lineage>
</organism>
<gene>
    <name evidence="2" type="ORF">LXM26_23865</name>
</gene>
<keyword evidence="3" id="KW-1185">Reference proteome</keyword>
<feature type="chain" id="PRO_5040865976" description="Lipoprotein" evidence="1">
    <location>
        <begin position="25"/>
        <end position="125"/>
    </location>
</feature>
<evidence type="ECO:0000313" key="3">
    <source>
        <dbReference type="Proteomes" id="UP001139000"/>
    </source>
</evidence>
<accession>A0A9X1PPA6</accession>
<dbReference type="PROSITE" id="PS51257">
    <property type="entry name" value="PROKAR_LIPOPROTEIN"/>
    <property type="match status" value="1"/>
</dbReference>
<protein>
    <recommendedName>
        <fullName evidence="4">Lipoprotein</fullName>
    </recommendedName>
</protein>
<evidence type="ECO:0008006" key="4">
    <source>
        <dbReference type="Google" id="ProtNLM"/>
    </source>
</evidence>
<evidence type="ECO:0000313" key="2">
    <source>
        <dbReference type="EMBL" id="MCF0064568.1"/>
    </source>
</evidence>
<evidence type="ECO:0000256" key="1">
    <source>
        <dbReference type="SAM" id="SignalP"/>
    </source>
</evidence>
<comment type="caution">
    <text evidence="2">The sequence shown here is derived from an EMBL/GenBank/DDBJ whole genome shotgun (WGS) entry which is preliminary data.</text>
</comment>
<dbReference type="EMBL" id="JAJTTC010000008">
    <property type="protein sequence ID" value="MCF0064568.1"/>
    <property type="molecule type" value="Genomic_DNA"/>
</dbReference>
<dbReference type="Proteomes" id="UP001139000">
    <property type="component" value="Unassembled WGS sequence"/>
</dbReference>
<reference evidence="2" key="1">
    <citation type="submission" date="2021-12" db="EMBL/GenBank/DDBJ databases">
        <title>Novel species in genus Dyadobacter.</title>
        <authorList>
            <person name="Ma C."/>
        </authorList>
    </citation>
    <scope>NUCLEOTIDE SEQUENCE</scope>
    <source>
        <strain evidence="2">LJ419</strain>
    </source>
</reference>
<dbReference type="RefSeq" id="WP_234657504.1">
    <property type="nucleotide sequence ID" value="NZ_CP094997.1"/>
</dbReference>
<name>A0A9X1PPA6_9BACT</name>
<keyword evidence="1" id="KW-0732">Signal</keyword>